<dbReference type="Pfam" id="PF04012">
    <property type="entry name" value="PspA_IM30"/>
    <property type="match status" value="1"/>
</dbReference>
<evidence type="ECO:0000313" key="4">
    <source>
        <dbReference type="Proteomes" id="UP001580407"/>
    </source>
</evidence>
<sequence>MGILSRFKDILRMNINTLLDQTDKPDKVIDDYMRKLNMDLGEVKAETAAMLAAESRAQRALDECSAEIRKLEKYAHKAAEAGNEEEARRFLERKLKLNEKQQDLQTAYELAAANAAGMKQVQDKLVHDIGVLEARRAELKGKMALTKAQQTLNSMDSPFGIHDSAFAALEEQVNREYDEATALAELRSEKKDDLDSLFEQLDKDTNNKSEKKD</sequence>
<evidence type="ECO:0000313" key="3">
    <source>
        <dbReference type="EMBL" id="MFB5683294.1"/>
    </source>
</evidence>
<dbReference type="EMBL" id="JBHILM010000025">
    <property type="protein sequence ID" value="MFB5683294.1"/>
    <property type="molecule type" value="Genomic_DNA"/>
</dbReference>
<feature type="region of interest" description="Disordered" evidence="2">
    <location>
        <begin position="194"/>
        <end position="213"/>
    </location>
</feature>
<evidence type="ECO:0000256" key="1">
    <source>
        <dbReference type="ARBA" id="ARBA00043985"/>
    </source>
</evidence>
<evidence type="ECO:0000256" key="2">
    <source>
        <dbReference type="SAM" id="MobiDB-lite"/>
    </source>
</evidence>
<proteinExistence type="inferred from homology"/>
<name>A0ABV5BC83_9BACL</name>
<keyword evidence="4" id="KW-1185">Reference proteome</keyword>
<dbReference type="PANTHER" id="PTHR31088">
    <property type="entry name" value="MEMBRANE-ASSOCIATED PROTEIN VIPP1, CHLOROPLASTIC"/>
    <property type="match status" value="1"/>
</dbReference>
<gene>
    <name evidence="3" type="ORF">ACE3NQ_20450</name>
</gene>
<dbReference type="InterPro" id="IPR007157">
    <property type="entry name" value="PspA_VIPP1"/>
</dbReference>
<dbReference type="PANTHER" id="PTHR31088:SF6">
    <property type="entry name" value="PHAGE SHOCK PROTEIN A"/>
    <property type="match status" value="1"/>
</dbReference>
<dbReference type="RefSeq" id="WP_375527030.1">
    <property type="nucleotide sequence ID" value="NZ_JBHILM010000025.1"/>
</dbReference>
<reference evidence="3 4" key="1">
    <citation type="submission" date="2024-09" db="EMBL/GenBank/DDBJ databases">
        <authorList>
            <person name="Ruan L."/>
        </authorList>
    </citation>
    <scope>NUCLEOTIDE SEQUENCE [LARGE SCALE GENOMIC DNA]</scope>
    <source>
        <strain evidence="3 4">D33</strain>
    </source>
</reference>
<comment type="similarity">
    <text evidence="1">Belongs to the PspA/Vipp/IM30 family.</text>
</comment>
<accession>A0ABV5BC83</accession>
<comment type="caution">
    <text evidence="3">The sequence shown here is derived from an EMBL/GenBank/DDBJ whole genome shotgun (WGS) entry which is preliminary data.</text>
</comment>
<dbReference type="Proteomes" id="UP001580407">
    <property type="component" value="Unassembled WGS sequence"/>
</dbReference>
<organism evidence="3 4">
    <name type="scientific">Paenibacillus terreus</name>
    <dbReference type="NCBI Taxonomy" id="1387834"/>
    <lineage>
        <taxon>Bacteria</taxon>
        <taxon>Bacillati</taxon>
        <taxon>Bacillota</taxon>
        <taxon>Bacilli</taxon>
        <taxon>Bacillales</taxon>
        <taxon>Paenibacillaceae</taxon>
        <taxon>Paenibacillus</taxon>
    </lineage>
</organism>
<protein>
    <submittedName>
        <fullName evidence="3">PspA/IM30 family protein</fullName>
    </submittedName>
</protein>